<dbReference type="EMBL" id="CAEZYU010000038">
    <property type="protein sequence ID" value="CAB4740369.1"/>
    <property type="molecule type" value="Genomic_DNA"/>
</dbReference>
<organism evidence="4">
    <name type="scientific">freshwater metagenome</name>
    <dbReference type="NCBI Taxonomy" id="449393"/>
    <lineage>
        <taxon>unclassified sequences</taxon>
        <taxon>metagenomes</taxon>
        <taxon>ecological metagenomes</taxon>
    </lineage>
</organism>
<reference evidence="4" key="1">
    <citation type="submission" date="2020-05" db="EMBL/GenBank/DDBJ databases">
        <authorList>
            <person name="Chiriac C."/>
            <person name="Salcher M."/>
            <person name="Ghai R."/>
            <person name="Kavagutti S V."/>
        </authorList>
    </citation>
    <scope>NUCLEOTIDE SEQUENCE</scope>
</reference>
<dbReference type="SUPFAM" id="SSF53383">
    <property type="entry name" value="PLP-dependent transferases"/>
    <property type="match status" value="1"/>
</dbReference>
<sequence length="380" mass="39398">MISTVSERWSELIGHRHVAARSAGRWRSIRTLDSGALVTALRSTGQKVVSFASNDYLGLSQHPAVIQAAQTALAEYGAGAGAARLIVGSRPIHDHMESALASWTEREAALLFPTGFQANMGVIGALAAAAAAATTDCIVYSDELNHASIIDGIRAARASVQVYRHCDVDHLASLIAQHPDSPAIVVTDAVFSMDGDLAPLDDLADLCAVTDALLLVDAAHVVLGPSIPSSAVIVGTLSKTFGSVGGFLAADQHLVDLCVNSARSFIFTTANSPAEVAAAHCALMICCSAEGAELRSQLRSNVDLLSPGHPSPILPVLLGSEERAMEVSHALLAQGLLVPAIRPPTVAAGTCRLRIAVSAAHQPSDLIRLGSALSELGVDL</sequence>
<gene>
    <name evidence="4" type="ORF">UFOPK2766_00993</name>
</gene>
<dbReference type="GO" id="GO:0016740">
    <property type="term" value="F:transferase activity"/>
    <property type="evidence" value="ECO:0007669"/>
    <property type="project" value="UniProtKB-KW"/>
</dbReference>
<name>A0A6J6T1T5_9ZZZZ</name>
<comment type="cofactor">
    <cofactor evidence="1">
        <name>pyridoxal 5'-phosphate</name>
        <dbReference type="ChEBI" id="CHEBI:597326"/>
    </cofactor>
</comment>
<dbReference type="GO" id="GO:0030170">
    <property type="term" value="F:pyridoxal phosphate binding"/>
    <property type="evidence" value="ECO:0007669"/>
    <property type="project" value="InterPro"/>
</dbReference>
<dbReference type="Gene3D" id="3.90.1150.10">
    <property type="entry name" value="Aspartate Aminotransferase, domain 1"/>
    <property type="match status" value="1"/>
</dbReference>
<dbReference type="PANTHER" id="PTHR13693">
    <property type="entry name" value="CLASS II AMINOTRANSFERASE/8-AMINO-7-OXONONANOATE SYNTHASE"/>
    <property type="match status" value="1"/>
</dbReference>
<dbReference type="InterPro" id="IPR015424">
    <property type="entry name" value="PyrdxlP-dep_Trfase"/>
</dbReference>
<dbReference type="InterPro" id="IPR015422">
    <property type="entry name" value="PyrdxlP-dep_Trfase_small"/>
</dbReference>
<dbReference type="Gene3D" id="3.40.640.10">
    <property type="entry name" value="Type I PLP-dependent aspartate aminotransferase-like (Major domain)"/>
    <property type="match status" value="1"/>
</dbReference>
<dbReference type="InterPro" id="IPR015421">
    <property type="entry name" value="PyrdxlP-dep_Trfase_major"/>
</dbReference>
<evidence type="ECO:0000259" key="3">
    <source>
        <dbReference type="Pfam" id="PF00155"/>
    </source>
</evidence>
<dbReference type="InterPro" id="IPR004839">
    <property type="entry name" value="Aminotransferase_I/II_large"/>
</dbReference>
<dbReference type="AlphaFoldDB" id="A0A6J6T1T5"/>
<evidence type="ECO:0000256" key="1">
    <source>
        <dbReference type="ARBA" id="ARBA00001933"/>
    </source>
</evidence>
<evidence type="ECO:0000256" key="2">
    <source>
        <dbReference type="ARBA" id="ARBA00022679"/>
    </source>
</evidence>
<accession>A0A6J6T1T5</accession>
<dbReference type="Pfam" id="PF00155">
    <property type="entry name" value="Aminotran_1_2"/>
    <property type="match status" value="1"/>
</dbReference>
<keyword evidence="2" id="KW-0808">Transferase</keyword>
<feature type="domain" description="Aminotransferase class I/classII large" evidence="3">
    <location>
        <begin position="47"/>
        <end position="369"/>
    </location>
</feature>
<dbReference type="InterPro" id="IPR050087">
    <property type="entry name" value="AON_synthase_class-II"/>
</dbReference>
<evidence type="ECO:0000313" key="4">
    <source>
        <dbReference type="EMBL" id="CAB4740369.1"/>
    </source>
</evidence>
<protein>
    <submittedName>
        <fullName evidence="4">Unannotated protein</fullName>
    </submittedName>
</protein>
<proteinExistence type="predicted"/>